<evidence type="ECO:0000256" key="1">
    <source>
        <dbReference type="ARBA" id="ARBA00023172"/>
    </source>
</evidence>
<dbReference type="PANTHER" id="PTHR30349">
    <property type="entry name" value="PHAGE INTEGRASE-RELATED"/>
    <property type="match status" value="1"/>
</dbReference>
<evidence type="ECO:0000259" key="2">
    <source>
        <dbReference type="PROSITE" id="PS51898"/>
    </source>
</evidence>
<evidence type="ECO:0000313" key="4">
    <source>
        <dbReference type="Proteomes" id="UP000321328"/>
    </source>
</evidence>
<protein>
    <submittedName>
        <fullName evidence="3">Integrase</fullName>
    </submittedName>
</protein>
<accession>A0A511D2A6</accession>
<keyword evidence="4" id="KW-1185">Reference proteome</keyword>
<evidence type="ECO:0000313" key="3">
    <source>
        <dbReference type="EMBL" id="GEL18919.1"/>
    </source>
</evidence>
<dbReference type="SUPFAM" id="SSF56349">
    <property type="entry name" value="DNA breaking-rejoining enzymes"/>
    <property type="match status" value="1"/>
</dbReference>
<feature type="domain" description="Tyr recombinase" evidence="2">
    <location>
        <begin position="233"/>
        <end position="445"/>
    </location>
</feature>
<dbReference type="RefSeq" id="WP_028930966.1">
    <property type="nucleotide sequence ID" value="NZ_AUII01000018.1"/>
</dbReference>
<sequence length="455" mass="50706">MQTTYDVRIWKIDVYKGKTTTAYTVLWRVGARRWKKRFKTKALADSYRADLLSAARRGEAFDLDTGLPVSAARPTQSITWLDFACDYIDMKWPRAAATYRRSLSEALTAITPAMLDGRLDGRPDDVAVRRVLHRWAFNTLRRDECPPEAAADLRWLKQHALPVGRLSERAVLRRVLDTIAVRVDGKPAAASVVSKRRRVLFNVIEYAVERELLATNPLPAFKWTAPKAPTGVDRRTVVNPVQARTLLSAVGETMRSGPQLVAFFALMYFAALRPEEAANVRERNLSLPAEGWGDILIDSATPHAGANWTDDGCQRDRRQLKNRARGEVRAVPCPPELTAHLNAHLRRFGSGADGRLFRGERADELPKLTYMRTWRAARRRAFTPEVAAGPLAATPYALRHACVSTWLNGGVPATQVAEWAGHSVEVLLKVYAKTLDGQDALARRRVLDALGVASG</sequence>
<organism evidence="3 4">
    <name type="scientific">Pseudonocardia asaccharolytica DSM 44247 = NBRC 16224</name>
    <dbReference type="NCBI Taxonomy" id="1123024"/>
    <lineage>
        <taxon>Bacteria</taxon>
        <taxon>Bacillati</taxon>
        <taxon>Actinomycetota</taxon>
        <taxon>Actinomycetes</taxon>
        <taxon>Pseudonocardiales</taxon>
        <taxon>Pseudonocardiaceae</taxon>
        <taxon>Pseudonocardia</taxon>
    </lineage>
</organism>
<dbReference type="InterPro" id="IPR013762">
    <property type="entry name" value="Integrase-like_cat_sf"/>
</dbReference>
<keyword evidence="1" id="KW-0233">DNA recombination</keyword>
<dbReference type="PROSITE" id="PS51898">
    <property type="entry name" value="TYR_RECOMBINASE"/>
    <property type="match status" value="1"/>
</dbReference>
<dbReference type="GO" id="GO:0003677">
    <property type="term" value="F:DNA binding"/>
    <property type="evidence" value="ECO:0007669"/>
    <property type="project" value="InterPro"/>
</dbReference>
<dbReference type="OrthoDB" id="3773913at2"/>
<dbReference type="Proteomes" id="UP000321328">
    <property type="component" value="Unassembled WGS sequence"/>
</dbReference>
<dbReference type="PANTHER" id="PTHR30349:SF64">
    <property type="entry name" value="PROPHAGE INTEGRASE INTD-RELATED"/>
    <property type="match status" value="1"/>
</dbReference>
<reference evidence="3 4" key="1">
    <citation type="submission" date="2019-07" db="EMBL/GenBank/DDBJ databases">
        <title>Whole genome shotgun sequence of Pseudonocardia asaccharolytica NBRC 16224.</title>
        <authorList>
            <person name="Hosoyama A."/>
            <person name="Uohara A."/>
            <person name="Ohji S."/>
            <person name="Ichikawa N."/>
        </authorList>
    </citation>
    <scope>NUCLEOTIDE SEQUENCE [LARGE SCALE GENOMIC DNA]</scope>
    <source>
        <strain evidence="3 4">NBRC 16224</strain>
    </source>
</reference>
<dbReference type="InterPro" id="IPR002104">
    <property type="entry name" value="Integrase_catalytic"/>
</dbReference>
<dbReference type="EMBL" id="BJVI01000028">
    <property type="protein sequence ID" value="GEL18919.1"/>
    <property type="molecule type" value="Genomic_DNA"/>
</dbReference>
<dbReference type="Gene3D" id="1.10.443.10">
    <property type="entry name" value="Intergrase catalytic core"/>
    <property type="match status" value="1"/>
</dbReference>
<dbReference type="AlphaFoldDB" id="A0A511D2A6"/>
<dbReference type="GO" id="GO:0015074">
    <property type="term" value="P:DNA integration"/>
    <property type="evidence" value="ECO:0007669"/>
    <property type="project" value="InterPro"/>
</dbReference>
<dbReference type="InterPro" id="IPR011010">
    <property type="entry name" value="DNA_brk_join_enz"/>
</dbReference>
<dbReference type="InterPro" id="IPR050090">
    <property type="entry name" value="Tyrosine_recombinase_XerCD"/>
</dbReference>
<name>A0A511D2A6_9PSEU</name>
<proteinExistence type="predicted"/>
<comment type="caution">
    <text evidence="3">The sequence shown here is derived from an EMBL/GenBank/DDBJ whole genome shotgun (WGS) entry which is preliminary data.</text>
</comment>
<dbReference type="GO" id="GO:0006310">
    <property type="term" value="P:DNA recombination"/>
    <property type="evidence" value="ECO:0007669"/>
    <property type="project" value="UniProtKB-KW"/>
</dbReference>
<dbReference type="STRING" id="1123024.GCA_000423625_03496"/>
<gene>
    <name evidence="3" type="ORF">PA7_27560</name>
</gene>